<gene>
    <name evidence="2" type="ORF">CEURO_LOCUS20717</name>
</gene>
<dbReference type="Proteomes" id="UP001152484">
    <property type="component" value="Unassembled WGS sequence"/>
</dbReference>
<proteinExistence type="predicted"/>
<evidence type="ECO:0000313" key="2">
    <source>
        <dbReference type="EMBL" id="CAH9115192.1"/>
    </source>
</evidence>
<reference evidence="2" key="1">
    <citation type="submission" date="2022-07" db="EMBL/GenBank/DDBJ databases">
        <authorList>
            <person name="Macas J."/>
            <person name="Novak P."/>
            <person name="Neumann P."/>
        </authorList>
    </citation>
    <scope>NUCLEOTIDE SEQUENCE</scope>
</reference>
<dbReference type="AlphaFoldDB" id="A0A9P1EM08"/>
<feature type="chain" id="PRO_5040357113" evidence="1">
    <location>
        <begin position="19"/>
        <end position="121"/>
    </location>
</feature>
<comment type="caution">
    <text evidence="2">The sequence shown here is derived from an EMBL/GenBank/DDBJ whole genome shotgun (WGS) entry which is preliminary data.</text>
</comment>
<protein>
    <submittedName>
        <fullName evidence="2">Uncharacterized protein</fullName>
    </submittedName>
</protein>
<organism evidence="2 3">
    <name type="scientific">Cuscuta europaea</name>
    <name type="common">European dodder</name>
    <dbReference type="NCBI Taxonomy" id="41803"/>
    <lineage>
        <taxon>Eukaryota</taxon>
        <taxon>Viridiplantae</taxon>
        <taxon>Streptophyta</taxon>
        <taxon>Embryophyta</taxon>
        <taxon>Tracheophyta</taxon>
        <taxon>Spermatophyta</taxon>
        <taxon>Magnoliopsida</taxon>
        <taxon>eudicotyledons</taxon>
        <taxon>Gunneridae</taxon>
        <taxon>Pentapetalae</taxon>
        <taxon>asterids</taxon>
        <taxon>lamiids</taxon>
        <taxon>Solanales</taxon>
        <taxon>Convolvulaceae</taxon>
        <taxon>Cuscuteae</taxon>
        <taxon>Cuscuta</taxon>
        <taxon>Cuscuta subgen. Cuscuta</taxon>
    </lineage>
</organism>
<feature type="signal peptide" evidence="1">
    <location>
        <begin position="1"/>
        <end position="18"/>
    </location>
</feature>
<evidence type="ECO:0000256" key="1">
    <source>
        <dbReference type="SAM" id="SignalP"/>
    </source>
</evidence>
<dbReference type="EMBL" id="CAMAPE010000065">
    <property type="protein sequence ID" value="CAH9115192.1"/>
    <property type="molecule type" value="Genomic_DNA"/>
</dbReference>
<keyword evidence="1" id="KW-0732">Signal</keyword>
<keyword evidence="3" id="KW-1185">Reference proteome</keyword>
<sequence length="121" mass="14289">MLCLSTWLCLLIARMLRPLFRILQRRRPHNVEQREQSNSFANSYDVFYRPPIANSKEEYQLYLQILNIQKDIASTPLEDDGFTVVTSKKSKKRTEVTMSNIQTRLHTKFAGQNFHVYFSNC</sequence>
<evidence type="ECO:0000313" key="3">
    <source>
        <dbReference type="Proteomes" id="UP001152484"/>
    </source>
</evidence>
<accession>A0A9P1EM08</accession>
<name>A0A9P1EM08_CUSEU</name>